<feature type="compositionally biased region" description="Low complexity" evidence="1">
    <location>
        <begin position="174"/>
        <end position="190"/>
    </location>
</feature>
<keyword evidence="3" id="KW-1185">Reference proteome</keyword>
<proteinExistence type="predicted"/>
<dbReference type="OMA" id="QPRCIHE"/>
<feature type="compositionally biased region" description="Low complexity" evidence="1">
    <location>
        <begin position="323"/>
        <end position="334"/>
    </location>
</feature>
<gene>
    <name evidence="2" type="ORF">SERLA73DRAFT_126268</name>
</gene>
<evidence type="ECO:0000313" key="3">
    <source>
        <dbReference type="Proteomes" id="UP000008063"/>
    </source>
</evidence>
<feature type="region of interest" description="Disordered" evidence="1">
    <location>
        <begin position="295"/>
        <end position="342"/>
    </location>
</feature>
<evidence type="ECO:0008006" key="4">
    <source>
        <dbReference type="Google" id="ProtNLM"/>
    </source>
</evidence>
<protein>
    <recommendedName>
        <fullName evidence="4">DUF5745 domain-containing protein</fullName>
    </recommendedName>
</protein>
<feature type="compositionally biased region" description="Basic and acidic residues" evidence="1">
    <location>
        <begin position="240"/>
        <end position="255"/>
    </location>
</feature>
<organism evidence="3">
    <name type="scientific">Serpula lacrymans var. lacrymans (strain S7.3)</name>
    <name type="common">Dry rot fungus</name>
    <dbReference type="NCBI Taxonomy" id="936435"/>
    <lineage>
        <taxon>Eukaryota</taxon>
        <taxon>Fungi</taxon>
        <taxon>Dikarya</taxon>
        <taxon>Basidiomycota</taxon>
        <taxon>Agaricomycotina</taxon>
        <taxon>Agaricomycetes</taxon>
        <taxon>Agaricomycetidae</taxon>
        <taxon>Boletales</taxon>
        <taxon>Coniophorineae</taxon>
        <taxon>Serpulaceae</taxon>
        <taxon>Serpula</taxon>
    </lineage>
</organism>
<dbReference type="AlphaFoldDB" id="F8QCH0"/>
<accession>F8QCH0</accession>
<dbReference type="OrthoDB" id="2596754at2759"/>
<evidence type="ECO:0000313" key="2">
    <source>
        <dbReference type="EMBL" id="EGN93835.1"/>
    </source>
</evidence>
<dbReference type="Proteomes" id="UP000008063">
    <property type="component" value="Unassembled WGS sequence"/>
</dbReference>
<reference evidence="3" key="1">
    <citation type="journal article" date="2011" name="Science">
        <title>The plant cell wall-decomposing machinery underlies the functional diversity of forest fungi.</title>
        <authorList>
            <person name="Eastwood D.C."/>
            <person name="Floudas D."/>
            <person name="Binder M."/>
            <person name="Majcherczyk A."/>
            <person name="Schneider P."/>
            <person name="Aerts A."/>
            <person name="Asiegbu F.O."/>
            <person name="Baker S.E."/>
            <person name="Barry K."/>
            <person name="Bendiksby M."/>
            <person name="Blumentritt M."/>
            <person name="Coutinho P.M."/>
            <person name="Cullen D."/>
            <person name="de Vries R.P."/>
            <person name="Gathman A."/>
            <person name="Goodell B."/>
            <person name="Henrissat B."/>
            <person name="Ihrmark K."/>
            <person name="Kauserud H."/>
            <person name="Kohler A."/>
            <person name="LaButti K."/>
            <person name="Lapidus A."/>
            <person name="Lavin J.L."/>
            <person name="Lee Y.-H."/>
            <person name="Lindquist E."/>
            <person name="Lilly W."/>
            <person name="Lucas S."/>
            <person name="Morin E."/>
            <person name="Murat C."/>
            <person name="Oguiza J.A."/>
            <person name="Park J."/>
            <person name="Pisabarro A.G."/>
            <person name="Riley R."/>
            <person name="Rosling A."/>
            <person name="Salamov A."/>
            <person name="Schmidt O."/>
            <person name="Schmutz J."/>
            <person name="Skrede I."/>
            <person name="Stenlid J."/>
            <person name="Wiebenga A."/>
            <person name="Xie X."/>
            <person name="Kuees U."/>
            <person name="Hibbett D.S."/>
            <person name="Hoffmeister D."/>
            <person name="Hoegberg N."/>
            <person name="Martin F."/>
            <person name="Grigoriev I.V."/>
            <person name="Watkinson S.C."/>
        </authorList>
    </citation>
    <scope>NUCLEOTIDE SEQUENCE [LARGE SCALE GENOMIC DNA]</scope>
    <source>
        <strain evidence="3">strain S7.3</strain>
    </source>
</reference>
<dbReference type="InParanoid" id="F8QCH0"/>
<dbReference type="EMBL" id="GL945490">
    <property type="protein sequence ID" value="EGN93835.1"/>
    <property type="molecule type" value="Genomic_DNA"/>
</dbReference>
<sequence length="369" mass="40611">MSDTSSLAESSKDLSENNLVPTLNSLITSLFLPFELESPQDLTPSLLLAILESILESRLPIAPSIRESRTTPAKIEAMKIFLGVLESDVLQMDVGLSDVDPRKLAAGSWDEVVFVGELLCWLGKKRGILVASDEVEEDFSQSMLLRPEPSGFSHITDVPRHPRVASPSTRSSATNTNLSMHSSHTTSNTSVGPPSHYSSTQSFLLPPRSPISSPEPHQPRCIHEVEDPSFLFPSDEEDLNSEHSDNDLSTERPDISHANASFCDCSTTEPLGRGRPIRYTGWINEVDDDAELESFTSSNDADHDHTPSKNHRTRGLYGGNGHSTPRLPSTTSRRTITKHTSPTEHTLALMNERARLLSELAKLKQAKRS</sequence>
<evidence type="ECO:0000256" key="1">
    <source>
        <dbReference type="SAM" id="MobiDB-lite"/>
    </source>
</evidence>
<dbReference type="HOGENOM" id="CLU_027726_0_0_1"/>
<feature type="region of interest" description="Disordered" evidence="1">
    <location>
        <begin position="150"/>
        <end position="255"/>
    </location>
</feature>
<name>F8QCH0_SERL3</name>
<feature type="compositionally biased region" description="Basic and acidic residues" evidence="1">
    <location>
        <begin position="217"/>
        <end position="226"/>
    </location>
</feature>